<dbReference type="GO" id="GO:0006788">
    <property type="term" value="P:heme oxidation"/>
    <property type="evidence" value="ECO:0007669"/>
    <property type="project" value="InterPro"/>
</dbReference>
<dbReference type="PANTHER" id="PTHR10720:SF0">
    <property type="entry name" value="HEME OXYGENASE"/>
    <property type="match status" value="1"/>
</dbReference>
<dbReference type="Pfam" id="PF01126">
    <property type="entry name" value="Heme_oxygenase"/>
    <property type="match status" value="1"/>
</dbReference>
<evidence type="ECO:0000313" key="5">
    <source>
        <dbReference type="EMBL" id="PSS12951.1"/>
    </source>
</evidence>
<organism evidence="5 6">
    <name type="scientific">Amorphotheca resinae ATCC 22711</name>
    <dbReference type="NCBI Taxonomy" id="857342"/>
    <lineage>
        <taxon>Eukaryota</taxon>
        <taxon>Fungi</taxon>
        <taxon>Dikarya</taxon>
        <taxon>Ascomycota</taxon>
        <taxon>Pezizomycotina</taxon>
        <taxon>Leotiomycetes</taxon>
        <taxon>Helotiales</taxon>
        <taxon>Amorphothecaceae</taxon>
        <taxon>Amorphotheca</taxon>
    </lineage>
</organism>
<keyword evidence="2" id="KW-0479">Metal-binding</keyword>
<dbReference type="InterPro" id="IPR016084">
    <property type="entry name" value="Haem_Oase-like_multi-hlx"/>
</dbReference>
<dbReference type="SUPFAM" id="SSF48613">
    <property type="entry name" value="Heme oxygenase-like"/>
    <property type="match status" value="1"/>
</dbReference>
<dbReference type="GO" id="GO:0004392">
    <property type="term" value="F:heme oxygenase (decyclizing) activity"/>
    <property type="evidence" value="ECO:0007669"/>
    <property type="project" value="InterPro"/>
</dbReference>
<accession>A0A2T3AWB1</accession>
<dbReference type="GO" id="GO:0046872">
    <property type="term" value="F:metal ion binding"/>
    <property type="evidence" value="ECO:0007669"/>
    <property type="project" value="UniProtKB-KW"/>
</dbReference>
<feature type="region of interest" description="Disordered" evidence="4">
    <location>
        <begin position="98"/>
        <end position="119"/>
    </location>
</feature>
<dbReference type="AlphaFoldDB" id="A0A2T3AWB1"/>
<dbReference type="Gene3D" id="1.20.910.10">
    <property type="entry name" value="Heme oxygenase-like"/>
    <property type="match status" value="1"/>
</dbReference>
<dbReference type="Proteomes" id="UP000241818">
    <property type="component" value="Unassembled WGS sequence"/>
</dbReference>
<feature type="region of interest" description="Disordered" evidence="4">
    <location>
        <begin position="241"/>
        <end position="275"/>
    </location>
</feature>
<dbReference type="CDD" id="cd19165">
    <property type="entry name" value="HemeO"/>
    <property type="match status" value="1"/>
</dbReference>
<feature type="region of interest" description="Disordered" evidence="4">
    <location>
        <begin position="380"/>
        <end position="400"/>
    </location>
</feature>
<evidence type="ECO:0000256" key="3">
    <source>
        <dbReference type="ARBA" id="ARBA00023004"/>
    </source>
</evidence>
<evidence type="ECO:0000256" key="2">
    <source>
        <dbReference type="ARBA" id="ARBA00022723"/>
    </source>
</evidence>
<dbReference type="InterPro" id="IPR002051">
    <property type="entry name" value="Haem_Oase"/>
</dbReference>
<feature type="compositionally biased region" description="Basic and acidic residues" evidence="4">
    <location>
        <begin position="383"/>
        <end position="394"/>
    </location>
</feature>
<dbReference type="RefSeq" id="XP_024718942.1">
    <property type="nucleotide sequence ID" value="XM_024865726.1"/>
</dbReference>
<evidence type="ECO:0000313" key="6">
    <source>
        <dbReference type="Proteomes" id="UP000241818"/>
    </source>
</evidence>
<keyword evidence="1" id="KW-0349">Heme</keyword>
<protein>
    <recommendedName>
        <fullName evidence="7">Heme oxygenase-like protein</fullName>
    </recommendedName>
</protein>
<gene>
    <name evidence="5" type="ORF">M430DRAFT_277931</name>
</gene>
<evidence type="ECO:0000256" key="4">
    <source>
        <dbReference type="SAM" id="MobiDB-lite"/>
    </source>
</evidence>
<name>A0A2T3AWB1_AMORE</name>
<keyword evidence="6" id="KW-1185">Reference proteome</keyword>
<proteinExistence type="predicted"/>
<dbReference type="FunCoup" id="A0A2T3AWB1">
    <property type="interactions" value="59"/>
</dbReference>
<dbReference type="OrthoDB" id="652091at2759"/>
<evidence type="ECO:0000256" key="1">
    <source>
        <dbReference type="ARBA" id="ARBA00022617"/>
    </source>
</evidence>
<dbReference type="STRING" id="857342.A0A2T3AWB1"/>
<sequence length="442" mass="49110">MTTFPVPTPIPSPPPSSTTSLYSLSERINIATRSTHSQLNRLVRLRLCLALPPYSPDPSTYISGLLHIAPIYTTFESIWQSILDAPYLPLTLKESPVHNASKPDYPSTDSRSIHRLPTRNIPPAGDAGSVCSRTRTLLSYLRLPGLLRSGRLRADIRILTGAPEHQIDEGLEAVAQNGELAAFITHMKQSAEKNPHVLVAYAWVLYMALFSGGRHIRASLQVAGGLGGDFWTIDPWPTQVSRDATSRPDIPSSFSHHRPRQRQSRSHSTSCSDGQVSTLVPGLQFFTFLGDEDGEDLKLEFQQRLAKAETLLTDPEKEDIIQEAQGIFDSMIRMVYELDRVMGTNEDDLATARLQLQHKTLASSRDSVILAQERLSKKTRARTLRENSSQERSSKGGWLDSFAGPVTRTLDALTRPRLKRSLSTEGSQAHVSFNPVVEERDI</sequence>
<keyword evidence="3" id="KW-0408">Iron</keyword>
<feature type="compositionally biased region" description="Basic residues" evidence="4">
    <location>
        <begin position="255"/>
        <end position="265"/>
    </location>
</feature>
<dbReference type="PANTHER" id="PTHR10720">
    <property type="entry name" value="HEME OXYGENASE"/>
    <property type="match status" value="1"/>
</dbReference>
<dbReference type="InParanoid" id="A0A2T3AWB1"/>
<dbReference type="InterPro" id="IPR016053">
    <property type="entry name" value="Haem_Oase-like"/>
</dbReference>
<evidence type="ECO:0008006" key="7">
    <source>
        <dbReference type="Google" id="ProtNLM"/>
    </source>
</evidence>
<reference evidence="5 6" key="1">
    <citation type="journal article" date="2018" name="New Phytol.">
        <title>Comparative genomics and transcriptomics depict ericoid mycorrhizal fungi as versatile saprotrophs and plant mutualists.</title>
        <authorList>
            <person name="Martino E."/>
            <person name="Morin E."/>
            <person name="Grelet G.A."/>
            <person name="Kuo A."/>
            <person name="Kohler A."/>
            <person name="Daghino S."/>
            <person name="Barry K.W."/>
            <person name="Cichocki N."/>
            <person name="Clum A."/>
            <person name="Dockter R.B."/>
            <person name="Hainaut M."/>
            <person name="Kuo R.C."/>
            <person name="LaButti K."/>
            <person name="Lindahl B.D."/>
            <person name="Lindquist E.A."/>
            <person name="Lipzen A."/>
            <person name="Khouja H.R."/>
            <person name="Magnuson J."/>
            <person name="Murat C."/>
            <person name="Ohm R.A."/>
            <person name="Singer S.W."/>
            <person name="Spatafora J.W."/>
            <person name="Wang M."/>
            <person name="Veneault-Fourrey C."/>
            <person name="Henrissat B."/>
            <person name="Grigoriev I.V."/>
            <person name="Martin F.M."/>
            <person name="Perotto S."/>
        </authorList>
    </citation>
    <scope>NUCLEOTIDE SEQUENCE [LARGE SCALE GENOMIC DNA]</scope>
    <source>
        <strain evidence="5 6">ATCC 22711</strain>
    </source>
</reference>
<dbReference type="GeneID" id="36573807"/>
<dbReference type="EMBL" id="KZ679014">
    <property type="protein sequence ID" value="PSS12951.1"/>
    <property type="molecule type" value="Genomic_DNA"/>
</dbReference>